<dbReference type="InterPro" id="IPR006135">
    <property type="entry name" value="T3SS_substrate_exporter"/>
</dbReference>
<dbReference type="EMBL" id="FNZK01000003">
    <property type="protein sequence ID" value="SEJ08519.1"/>
    <property type="molecule type" value="Genomic_DNA"/>
</dbReference>
<reference evidence="1 2" key="1">
    <citation type="submission" date="2016-10" db="EMBL/GenBank/DDBJ databases">
        <authorList>
            <person name="de Groot N.N."/>
        </authorList>
    </citation>
    <scope>NUCLEOTIDE SEQUENCE [LARGE SCALE GENOMIC DNA]</scope>
    <source>
        <strain evidence="1 2">DSM 2179</strain>
    </source>
</reference>
<dbReference type="AlphaFoldDB" id="A0A1H6VV47"/>
<dbReference type="PANTHER" id="PTHR30531:SF12">
    <property type="entry name" value="FLAGELLAR BIOSYNTHETIC PROTEIN FLHB"/>
    <property type="match status" value="1"/>
</dbReference>
<keyword evidence="1" id="KW-0966">Cell projection</keyword>
<sequence length="100" mass="11377">MINDEKSEKQETIKAVALQYREDENTAPKIIAKGKGNVAENILLTAQNNAVPVYKNKTLTAMLMALEIDKEIPPDLYAMVAEVLAYVYRMDQKRMKDFNL</sequence>
<keyword evidence="1" id="KW-0969">Cilium</keyword>
<keyword evidence="2" id="KW-1185">Reference proteome</keyword>
<accession>A0A1H6VV47</accession>
<dbReference type="STRING" id="84035.SAMN05660742_103106"/>
<gene>
    <name evidence="1" type="ORF">SAMN05660742_103106</name>
</gene>
<evidence type="ECO:0000313" key="2">
    <source>
        <dbReference type="Proteomes" id="UP000199662"/>
    </source>
</evidence>
<organism evidence="1 2">
    <name type="scientific">Propionispira arboris</name>
    <dbReference type="NCBI Taxonomy" id="84035"/>
    <lineage>
        <taxon>Bacteria</taxon>
        <taxon>Bacillati</taxon>
        <taxon>Bacillota</taxon>
        <taxon>Negativicutes</taxon>
        <taxon>Selenomonadales</taxon>
        <taxon>Selenomonadaceae</taxon>
        <taxon>Propionispira</taxon>
    </lineage>
</organism>
<proteinExistence type="predicted"/>
<dbReference type="RefSeq" id="WP_091829425.1">
    <property type="nucleotide sequence ID" value="NZ_FNZK01000003.1"/>
</dbReference>
<dbReference type="GO" id="GO:0009306">
    <property type="term" value="P:protein secretion"/>
    <property type="evidence" value="ECO:0007669"/>
    <property type="project" value="InterPro"/>
</dbReference>
<protein>
    <submittedName>
        <fullName evidence="1">Flagellar biosynthesis protein</fullName>
    </submittedName>
</protein>
<dbReference type="SUPFAM" id="SSF160544">
    <property type="entry name" value="EscU C-terminal domain-like"/>
    <property type="match status" value="1"/>
</dbReference>
<dbReference type="InterPro" id="IPR029025">
    <property type="entry name" value="T3SS_substrate_exporter_C"/>
</dbReference>
<dbReference type="GO" id="GO:0005886">
    <property type="term" value="C:plasma membrane"/>
    <property type="evidence" value="ECO:0007669"/>
    <property type="project" value="TreeGrafter"/>
</dbReference>
<dbReference type="Gene3D" id="3.40.1690.10">
    <property type="entry name" value="secretion proteins EscU"/>
    <property type="match status" value="1"/>
</dbReference>
<dbReference type="Proteomes" id="UP000199662">
    <property type="component" value="Unassembled WGS sequence"/>
</dbReference>
<dbReference type="Pfam" id="PF01312">
    <property type="entry name" value="Bac_export_2"/>
    <property type="match status" value="1"/>
</dbReference>
<keyword evidence="1" id="KW-0282">Flagellum</keyword>
<evidence type="ECO:0000313" key="1">
    <source>
        <dbReference type="EMBL" id="SEJ08519.1"/>
    </source>
</evidence>
<dbReference type="PANTHER" id="PTHR30531">
    <property type="entry name" value="FLAGELLAR BIOSYNTHETIC PROTEIN FLHB"/>
    <property type="match status" value="1"/>
</dbReference>
<name>A0A1H6VV47_9FIRM</name>